<evidence type="ECO:0000313" key="4">
    <source>
        <dbReference type="EMBL" id="GHI63129.1"/>
    </source>
</evidence>
<dbReference type="Proteomes" id="UP000649259">
    <property type="component" value="Unassembled WGS sequence"/>
</dbReference>
<evidence type="ECO:0000256" key="2">
    <source>
        <dbReference type="ARBA" id="ARBA00022553"/>
    </source>
</evidence>
<dbReference type="SUPFAM" id="SSF47336">
    <property type="entry name" value="ACP-like"/>
    <property type="match status" value="1"/>
</dbReference>
<evidence type="ECO:0000256" key="1">
    <source>
        <dbReference type="ARBA" id="ARBA00022450"/>
    </source>
</evidence>
<dbReference type="EMBL" id="BNEB01000005">
    <property type="protein sequence ID" value="GHI63129.1"/>
    <property type="molecule type" value="Genomic_DNA"/>
</dbReference>
<keyword evidence="5" id="KW-1185">Reference proteome</keyword>
<feature type="domain" description="Carrier" evidence="3">
    <location>
        <begin position="4"/>
        <end position="81"/>
    </location>
</feature>
<gene>
    <name evidence="4" type="ORF">Saso_47790</name>
</gene>
<evidence type="ECO:0000259" key="3">
    <source>
        <dbReference type="PROSITE" id="PS50075"/>
    </source>
</evidence>
<dbReference type="InterPro" id="IPR009081">
    <property type="entry name" value="PP-bd_ACP"/>
</dbReference>
<dbReference type="InterPro" id="IPR006162">
    <property type="entry name" value="Ppantetheine_attach_site"/>
</dbReference>
<dbReference type="RefSeq" id="WP_189921924.1">
    <property type="nucleotide sequence ID" value="NZ_BMSI01000005.1"/>
</dbReference>
<dbReference type="PROSITE" id="PS50075">
    <property type="entry name" value="CARRIER"/>
    <property type="match status" value="1"/>
</dbReference>
<organism evidence="4 5">
    <name type="scientific">Streptomyces asoensis</name>
    <dbReference type="NCBI Taxonomy" id="249586"/>
    <lineage>
        <taxon>Bacteria</taxon>
        <taxon>Bacillati</taxon>
        <taxon>Actinomycetota</taxon>
        <taxon>Actinomycetes</taxon>
        <taxon>Kitasatosporales</taxon>
        <taxon>Streptomycetaceae</taxon>
        <taxon>Streptomyces</taxon>
    </lineage>
</organism>
<comment type="caution">
    <text evidence="4">The sequence shown here is derived from an EMBL/GenBank/DDBJ whole genome shotgun (WGS) entry which is preliminary data.</text>
</comment>
<evidence type="ECO:0000313" key="5">
    <source>
        <dbReference type="Proteomes" id="UP000649259"/>
    </source>
</evidence>
<dbReference type="InterPro" id="IPR036736">
    <property type="entry name" value="ACP-like_sf"/>
</dbReference>
<keyword evidence="1" id="KW-0596">Phosphopantetheine</keyword>
<protein>
    <recommendedName>
        <fullName evidence="3">Carrier domain-containing protein</fullName>
    </recommendedName>
</protein>
<reference evidence="5" key="1">
    <citation type="submission" date="2023-07" db="EMBL/GenBank/DDBJ databases">
        <title>Whole genome shotgun sequence of Streptomyces cacaoi subsp. asoensis NBRC 13813.</title>
        <authorList>
            <person name="Komaki H."/>
            <person name="Tamura T."/>
        </authorList>
    </citation>
    <scope>NUCLEOTIDE SEQUENCE [LARGE SCALE GENOMIC DNA]</scope>
    <source>
        <strain evidence="5">NBRC 13813</strain>
    </source>
</reference>
<dbReference type="GeneID" id="91472625"/>
<sequence length="84" mass="9382">MNDLSYSDFESALRQSLPFLDEETPVDADASLTELGLDSLTLLGLVAELEDRFSVELPDEMLVMETFETPSTLWNSLSKLPRVS</sequence>
<name>A0ABQ3S4S0_9ACTN</name>
<keyword evidence="2" id="KW-0597">Phosphoprotein</keyword>
<accession>A0ABQ3S4S0</accession>
<dbReference type="Gene3D" id="1.10.1200.10">
    <property type="entry name" value="ACP-like"/>
    <property type="match status" value="1"/>
</dbReference>
<dbReference type="PROSITE" id="PS00012">
    <property type="entry name" value="PHOSPHOPANTETHEINE"/>
    <property type="match status" value="1"/>
</dbReference>
<dbReference type="Pfam" id="PF00550">
    <property type="entry name" value="PP-binding"/>
    <property type="match status" value="1"/>
</dbReference>
<proteinExistence type="predicted"/>